<proteinExistence type="predicted"/>
<sequence>MHEIVMLMLGLLAQEAVDQIPEHMERLVRRLAARLPGDHAEMMADVWLAELHAIPGKLPKLAYLVPLLACQADVRRAALEDEAQAAHIAQLKPELSHQAVPRQVEDWDVRVLQDLTGLFPPTIEADLIELQMQILAHDKFIGYQHQFRNEAEQNLAASLSSADPEFRAHRNDFRLEIHRCGRAIEDLTDRKRRALYMFRLLLELAERGAPLKWDHLLDGQLE</sequence>
<protein>
    <submittedName>
        <fullName evidence="1">Uncharacterized protein</fullName>
    </submittedName>
</protein>
<gene>
    <name evidence="1" type="ORF">ACFOSB_11175</name>
</gene>
<dbReference type="RefSeq" id="WP_380101955.1">
    <property type="nucleotide sequence ID" value="NZ_JBHRZG010000011.1"/>
</dbReference>
<organism evidence="1 2">
    <name type="scientific">Deinococcus rufus</name>
    <dbReference type="NCBI Taxonomy" id="2136097"/>
    <lineage>
        <taxon>Bacteria</taxon>
        <taxon>Thermotogati</taxon>
        <taxon>Deinococcota</taxon>
        <taxon>Deinococci</taxon>
        <taxon>Deinococcales</taxon>
        <taxon>Deinococcaceae</taxon>
        <taxon>Deinococcus</taxon>
    </lineage>
</organism>
<name>A0ABV7Z8Q8_9DEIO</name>
<evidence type="ECO:0000313" key="2">
    <source>
        <dbReference type="Proteomes" id="UP001595803"/>
    </source>
</evidence>
<accession>A0ABV7Z8Q8</accession>
<reference evidence="2" key="1">
    <citation type="journal article" date="2019" name="Int. J. Syst. Evol. Microbiol.">
        <title>The Global Catalogue of Microorganisms (GCM) 10K type strain sequencing project: providing services to taxonomists for standard genome sequencing and annotation.</title>
        <authorList>
            <consortium name="The Broad Institute Genomics Platform"/>
            <consortium name="The Broad Institute Genome Sequencing Center for Infectious Disease"/>
            <person name="Wu L."/>
            <person name="Ma J."/>
        </authorList>
    </citation>
    <scope>NUCLEOTIDE SEQUENCE [LARGE SCALE GENOMIC DNA]</scope>
    <source>
        <strain evidence="2">CCTCC AB 2017081</strain>
    </source>
</reference>
<comment type="caution">
    <text evidence="1">The sequence shown here is derived from an EMBL/GenBank/DDBJ whole genome shotgun (WGS) entry which is preliminary data.</text>
</comment>
<dbReference type="EMBL" id="JBHRZG010000011">
    <property type="protein sequence ID" value="MFC3833418.1"/>
    <property type="molecule type" value="Genomic_DNA"/>
</dbReference>
<keyword evidence="2" id="KW-1185">Reference proteome</keyword>
<dbReference type="Proteomes" id="UP001595803">
    <property type="component" value="Unassembled WGS sequence"/>
</dbReference>
<evidence type="ECO:0000313" key="1">
    <source>
        <dbReference type="EMBL" id="MFC3833418.1"/>
    </source>
</evidence>